<keyword evidence="2" id="KW-1185">Reference proteome</keyword>
<dbReference type="OrthoDB" id="3304698at2"/>
<evidence type="ECO:0000313" key="1">
    <source>
        <dbReference type="EMBL" id="THV27946.1"/>
    </source>
</evidence>
<accession>A0A4V4HNZ0</accession>
<gene>
    <name evidence="1" type="ORF">E9998_13225</name>
</gene>
<dbReference type="RefSeq" id="WP_136530179.1">
    <property type="nucleotide sequence ID" value="NZ_STGX01000009.1"/>
</dbReference>
<proteinExistence type="predicted"/>
<protein>
    <submittedName>
        <fullName evidence="1">Uncharacterized protein</fullName>
    </submittedName>
</protein>
<evidence type="ECO:0000313" key="2">
    <source>
        <dbReference type="Proteomes" id="UP000305792"/>
    </source>
</evidence>
<name>A0A4V4HNZ0_9ACTN</name>
<dbReference type="AlphaFoldDB" id="A0A4V4HNZ0"/>
<organism evidence="1 2">
    <name type="scientific">Glycomyces paridis</name>
    <dbReference type="NCBI Taxonomy" id="2126555"/>
    <lineage>
        <taxon>Bacteria</taxon>
        <taxon>Bacillati</taxon>
        <taxon>Actinomycetota</taxon>
        <taxon>Actinomycetes</taxon>
        <taxon>Glycomycetales</taxon>
        <taxon>Glycomycetaceae</taxon>
        <taxon>Glycomyces</taxon>
    </lineage>
</organism>
<sequence>MVDHVVELRYGGAWQAITDDVRESSPITITRGRSDWAEVPDPAEMTLTLNNGASTVAPGIVGRYTPANPGSDLYGLIGRNTPIRARLVERENHQVAMPGLDGSYLSTPSATVGAVTGDLDVRFDCTPYSWRPVAGEGGMLLPARWHFVGVNERAWAWSLLPDGRLEVRLSPDGTTAAMLVFTSTDPVDEAATDLALRFTVDVDNGAGGVTVTFYLAPDLASSWTMLGDPVTLAGPITIFAADADLTVGAAHGGASFGPGEAFAGDVRALEIRSGIGGTLECGLYLDGYEPEDRTAVDTEARDWTLHGGATFTDPSIRFCGEAASWPQDWDLSGNDGWVDLTAAGFSRRLSQGTQPLQSSLVRDLATNPTVVAYYPMEEPTGATRFASGLVNDPSTLRINDDVKPGVFEGFAASKPLPEFQAGTVTGTFPAFTVDTAQRFIILAAVPAAPLADERRLFTIITTGGTLERFEVNCDNDFGGAVRITVRDGEGVAVDTALAGFAIAGELVMLSVWLEQRGPDAFWQLARFNIDGTASVQENTLTGQTTGRMSSTSIGSGNGLEGAALGHAAVITGDVHAIWGIAKNVLDAWSGESAAHRLQRLADDEGLGAVHVIGAGADTEAMGAQRTLTLPDLIAEIPIVDLGFLTDRPDAIGYRYRTRRSLYNQTPKLILDYATGVITPPFLPVPDDQSTRNLITVTRPLGSSVTVQADTGPMSVLPPPEGVGVYTHSEDVNVATDAQLDSQAGWRLHLGTIPGARYANLRLELHGPNVAPLADDILALAEGDLVRVINLPAWVPPGPVDLLIEGITEERTIITTVIEFNCSPGEAWSVWEVEHDVLGRLDTSGSALALAAGETETELLVATDPGFAPWVDLDPVIDDPFSLYVGSEVVTVHAISGVDSPQTMTVTRGAGGYQRAWPAGTRVRLAPVAPGA</sequence>
<comment type="caution">
    <text evidence="1">The sequence shown here is derived from an EMBL/GenBank/DDBJ whole genome shotgun (WGS) entry which is preliminary data.</text>
</comment>
<reference evidence="1 2" key="1">
    <citation type="journal article" date="2018" name="Int. J. Syst. Evol. Microbiol.">
        <title>Glycomyces paridis sp. nov., isolated from the medicinal plant Paris polyphylla.</title>
        <authorList>
            <person name="Fang X.M."/>
            <person name="Bai J.L."/>
            <person name="Su J."/>
            <person name="Zhao L.L."/>
            <person name="Liu H.Y."/>
            <person name="Ma B.P."/>
            <person name="Zhang Y.Q."/>
            <person name="Yu L.Y."/>
        </authorList>
    </citation>
    <scope>NUCLEOTIDE SEQUENCE [LARGE SCALE GENOMIC DNA]</scope>
    <source>
        <strain evidence="1 2">CPCC 204357</strain>
    </source>
</reference>
<dbReference type="Proteomes" id="UP000305792">
    <property type="component" value="Unassembled WGS sequence"/>
</dbReference>
<dbReference type="EMBL" id="STGX01000009">
    <property type="protein sequence ID" value="THV27946.1"/>
    <property type="molecule type" value="Genomic_DNA"/>
</dbReference>